<dbReference type="InterPro" id="IPR044298">
    <property type="entry name" value="MIG/MutY"/>
</dbReference>
<comment type="catalytic activity">
    <reaction evidence="1">
        <text>Hydrolyzes free adenine bases from 7,8-dihydro-8-oxoguanine:adenine mismatched double-stranded DNA, leaving an apurinic site.</text>
        <dbReference type="EC" id="3.2.2.31"/>
    </reaction>
</comment>
<evidence type="ECO:0000256" key="5">
    <source>
        <dbReference type="ARBA" id="ARBA00012045"/>
    </source>
</evidence>
<dbReference type="EC" id="3.2.2.31" evidence="5"/>
<dbReference type="NCBIfam" id="TIGR01084">
    <property type="entry name" value="mutY"/>
    <property type="match status" value="1"/>
</dbReference>
<dbReference type="GO" id="GO:0000701">
    <property type="term" value="F:purine-specific mismatch base pair DNA N-glycosylase activity"/>
    <property type="evidence" value="ECO:0007669"/>
    <property type="project" value="UniProtKB-EC"/>
</dbReference>
<dbReference type="GO" id="GO:0035485">
    <property type="term" value="F:adenine/guanine mispair binding"/>
    <property type="evidence" value="ECO:0007669"/>
    <property type="project" value="TreeGrafter"/>
</dbReference>
<dbReference type="InterPro" id="IPR020476">
    <property type="entry name" value="Nudix_hydrolase"/>
</dbReference>
<dbReference type="CDD" id="cd03425">
    <property type="entry name" value="NUDIX_MutT_NudA_like"/>
    <property type="match status" value="1"/>
</dbReference>
<dbReference type="GO" id="GO:0006284">
    <property type="term" value="P:base-excision repair"/>
    <property type="evidence" value="ECO:0007669"/>
    <property type="project" value="InterPro"/>
</dbReference>
<dbReference type="RefSeq" id="WP_231714411.1">
    <property type="nucleotide sequence ID" value="NZ_BEXT01000001.1"/>
</dbReference>
<dbReference type="Pfam" id="PF10576">
    <property type="entry name" value="EndIII_4Fe-2S"/>
    <property type="match status" value="1"/>
</dbReference>
<dbReference type="GO" id="GO:0046872">
    <property type="term" value="F:metal ion binding"/>
    <property type="evidence" value="ECO:0007669"/>
    <property type="project" value="UniProtKB-KW"/>
</dbReference>
<dbReference type="EMBL" id="BEXT01000001">
    <property type="protein sequence ID" value="GBC60253.1"/>
    <property type="molecule type" value="Genomic_DNA"/>
</dbReference>
<accession>A0A401FTG9</accession>
<dbReference type="SUPFAM" id="SSF48150">
    <property type="entry name" value="DNA-glycosylase"/>
    <property type="match status" value="1"/>
</dbReference>
<keyword evidence="14" id="KW-0326">Glycosidase</keyword>
<evidence type="ECO:0000256" key="3">
    <source>
        <dbReference type="ARBA" id="ARBA00002933"/>
    </source>
</evidence>
<dbReference type="SMART" id="SM00478">
    <property type="entry name" value="ENDO3c"/>
    <property type="match status" value="1"/>
</dbReference>
<evidence type="ECO:0000256" key="10">
    <source>
        <dbReference type="ARBA" id="ARBA00022801"/>
    </source>
</evidence>
<evidence type="ECO:0000256" key="6">
    <source>
        <dbReference type="ARBA" id="ARBA00022023"/>
    </source>
</evidence>
<evidence type="ECO:0000256" key="8">
    <source>
        <dbReference type="ARBA" id="ARBA00022723"/>
    </source>
</evidence>
<evidence type="ECO:0000256" key="4">
    <source>
        <dbReference type="ARBA" id="ARBA00008343"/>
    </source>
</evidence>
<keyword evidence="10" id="KW-0378">Hydrolase</keyword>
<dbReference type="PANTHER" id="PTHR42944">
    <property type="entry name" value="ADENINE DNA GLYCOSYLASE"/>
    <property type="match status" value="1"/>
</dbReference>
<dbReference type="InterPro" id="IPR000086">
    <property type="entry name" value="NUDIX_hydrolase_dom"/>
</dbReference>
<dbReference type="InterPro" id="IPR029119">
    <property type="entry name" value="MutY_C"/>
</dbReference>
<sequence>MKLKNTASIRKHLVRWYMKHHRALPWRETRDPYRIWVSEVMLQQTQVNTVIPYYERFLKRFPDVNALAEADAGDVLKLWEGLGYYARCRNLHKAAGQVVAAHGGKIPDERTRFKKLPGVGDYIASAVQSIAFSHAHAVVDGNVKRVLARIFRMDAPVNQPASYPQFRDIAATLLDTARPGIFNQAVMELGALICKPKTPDCGNCPVSDHCGAYAAGVTDEYPKRVRRKPVPVRHMVAGIVHKEGRMLITQRKAEGLLGGLWEFPGGEVRKGETAEAACIREITEQTGLSVGIVSPLTRVRHAYTHFKIEMDVFHCRYLAGDMRLSGPDDFRWITPDETDDYPFPKANHKFIRLLTSDKGVSG</sequence>
<keyword evidence="8" id="KW-0479">Metal-binding</keyword>
<dbReference type="InterPro" id="IPR015797">
    <property type="entry name" value="NUDIX_hydrolase-like_dom_sf"/>
</dbReference>
<dbReference type="Gene3D" id="1.10.1670.10">
    <property type="entry name" value="Helix-hairpin-Helix base-excision DNA repair enzymes (C-terminal)"/>
    <property type="match status" value="1"/>
</dbReference>
<dbReference type="SUPFAM" id="SSF55811">
    <property type="entry name" value="Nudix"/>
    <property type="match status" value="1"/>
</dbReference>
<dbReference type="PANTHER" id="PTHR42944:SF1">
    <property type="entry name" value="ADENINE DNA GLYCOSYLASE"/>
    <property type="match status" value="1"/>
</dbReference>
<comment type="caution">
    <text evidence="16">The sequence shown here is derived from an EMBL/GenBank/DDBJ whole genome shotgun (WGS) entry which is preliminary data.</text>
</comment>
<evidence type="ECO:0000256" key="7">
    <source>
        <dbReference type="ARBA" id="ARBA00022485"/>
    </source>
</evidence>
<dbReference type="GO" id="GO:0032357">
    <property type="term" value="F:oxidized purine DNA binding"/>
    <property type="evidence" value="ECO:0007669"/>
    <property type="project" value="TreeGrafter"/>
</dbReference>
<evidence type="ECO:0000313" key="16">
    <source>
        <dbReference type="EMBL" id="GBC60253.1"/>
    </source>
</evidence>
<gene>
    <name evidence="16" type="ORF">DENIS_1204</name>
</gene>
<comment type="cofactor">
    <cofactor evidence="2">
        <name>[4Fe-4S] cluster</name>
        <dbReference type="ChEBI" id="CHEBI:49883"/>
    </cofactor>
</comment>
<reference evidence="17" key="2">
    <citation type="submission" date="2019-01" db="EMBL/GenBank/DDBJ databases">
        <title>Genome sequence of Desulfonema ishimotonii strain Tokyo 01.</title>
        <authorList>
            <person name="Fukui M."/>
        </authorList>
    </citation>
    <scope>NUCLEOTIDE SEQUENCE [LARGE SCALE GENOMIC DNA]</scope>
    <source>
        <strain evidence="17">Tokyo 01</strain>
    </source>
</reference>
<evidence type="ECO:0000256" key="13">
    <source>
        <dbReference type="ARBA" id="ARBA00023204"/>
    </source>
</evidence>
<dbReference type="FunFam" id="1.10.340.30:FF:000002">
    <property type="entry name" value="Adenine DNA glycosylase"/>
    <property type="match status" value="1"/>
</dbReference>
<evidence type="ECO:0000256" key="14">
    <source>
        <dbReference type="ARBA" id="ARBA00023295"/>
    </source>
</evidence>
<dbReference type="PROSITE" id="PS51462">
    <property type="entry name" value="NUDIX"/>
    <property type="match status" value="1"/>
</dbReference>
<keyword evidence="13" id="KW-0234">DNA repair</keyword>
<dbReference type="InterPro" id="IPR003265">
    <property type="entry name" value="HhH-GPD_domain"/>
</dbReference>
<dbReference type="Gene3D" id="3.90.79.10">
    <property type="entry name" value="Nucleoside Triphosphate Pyrophosphohydrolase"/>
    <property type="match status" value="1"/>
</dbReference>
<evidence type="ECO:0000256" key="12">
    <source>
        <dbReference type="ARBA" id="ARBA00023014"/>
    </source>
</evidence>
<dbReference type="GO" id="GO:0006298">
    <property type="term" value="P:mismatch repair"/>
    <property type="evidence" value="ECO:0007669"/>
    <property type="project" value="TreeGrafter"/>
</dbReference>
<evidence type="ECO:0000256" key="9">
    <source>
        <dbReference type="ARBA" id="ARBA00022763"/>
    </source>
</evidence>
<dbReference type="InterPro" id="IPR023170">
    <property type="entry name" value="HhH_base_excis_C"/>
</dbReference>
<dbReference type="PRINTS" id="PR00502">
    <property type="entry name" value="NUDIXFAMILY"/>
</dbReference>
<proteinExistence type="inferred from homology"/>
<dbReference type="GO" id="GO:0051539">
    <property type="term" value="F:4 iron, 4 sulfur cluster binding"/>
    <property type="evidence" value="ECO:0007669"/>
    <property type="project" value="UniProtKB-KW"/>
</dbReference>
<dbReference type="InterPro" id="IPR011257">
    <property type="entry name" value="DNA_glycosylase"/>
</dbReference>
<dbReference type="AlphaFoldDB" id="A0A401FTG9"/>
<dbReference type="Gene3D" id="1.10.340.30">
    <property type="entry name" value="Hypothetical protein, domain 2"/>
    <property type="match status" value="1"/>
</dbReference>
<reference evidence="17" key="1">
    <citation type="submission" date="2017-11" db="EMBL/GenBank/DDBJ databases">
        <authorList>
            <person name="Watanabe M."/>
            <person name="Kojima H."/>
        </authorList>
    </citation>
    <scope>NUCLEOTIDE SEQUENCE [LARGE SCALE GENOMIC DNA]</scope>
    <source>
        <strain evidence="17">Tokyo 01</strain>
    </source>
</reference>
<comment type="similarity">
    <text evidence="4">Belongs to the Nth/MutY family.</text>
</comment>
<comment type="function">
    <text evidence="3">Adenine glycosylase active on G-A mispairs. MutY also corrects error-prone DNA synthesis past GO lesions which are due to the oxidatively damaged form of guanine: 7,8-dihydro-8-oxoguanine (8-oxo-dGTP).</text>
</comment>
<evidence type="ECO:0000259" key="15">
    <source>
        <dbReference type="PROSITE" id="PS51462"/>
    </source>
</evidence>
<dbReference type="SMART" id="SM00525">
    <property type="entry name" value="FES"/>
    <property type="match status" value="1"/>
</dbReference>
<keyword evidence="7" id="KW-0004">4Fe-4S</keyword>
<keyword evidence="17" id="KW-1185">Reference proteome</keyword>
<evidence type="ECO:0000256" key="2">
    <source>
        <dbReference type="ARBA" id="ARBA00001966"/>
    </source>
</evidence>
<dbReference type="Pfam" id="PF00730">
    <property type="entry name" value="HhH-GPD"/>
    <property type="match status" value="1"/>
</dbReference>
<keyword evidence="12" id="KW-0411">Iron-sulfur</keyword>
<dbReference type="Pfam" id="PF14815">
    <property type="entry name" value="NUDIX_4"/>
    <property type="match status" value="1"/>
</dbReference>
<organism evidence="16 17">
    <name type="scientific">Desulfonema ishimotonii</name>
    <dbReference type="NCBI Taxonomy" id="45657"/>
    <lineage>
        <taxon>Bacteria</taxon>
        <taxon>Pseudomonadati</taxon>
        <taxon>Thermodesulfobacteriota</taxon>
        <taxon>Desulfobacteria</taxon>
        <taxon>Desulfobacterales</taxon>
        <taxon>Desulfococcaceae</taxon>
        <taxon>Desulfonema</taxon>
    </lineage>
</organism>
<evidence type="ECO:0000256" key="1">
    <source>
        <dbReference type="ARBA" id="ARBA00000843"/>
    </source>
</evidence>
<evidence type="ECO:0000256" key="11">
    <source>
        <dbReference type="ARBA" id="ARBA00023004"/>
    </source>
</evidence>
<dbReference type="Proteomes" id="UP000288096">
    <property type="component" value="Unassembled WGS sequence"/>
</dbReference>
<feature type="domain" description="Nudix hydrolase" evidence="15">
    <location>
        <begin position="231"/>
        <end position="360"/>
    </location>
</feature>
<keyword evidence="9" id="KW-0227">DNA damage</keyword>
<dbReference type="InterPro" id="IPR003651">
    <property type="entry name" value="Endonuclease3_FeS-loop_motif"/>
</dbReference>
<dbReference type="InterPro" id="IPR005760">
    <property type="entry name" value="A/G_AdeGlyc_MutY"/>
</dbReference>
<keyword evidence="11" id="KW-0408">Iron</keyword>
<name>A0A401FTG9_9BACT</name>
<dbReference type="GO" id="GO:0034039">
    <property type="term" value="F:8-oxo-7,8-dihydroguanine DNA N-glycosylase activity"/>
    <property type="evidence" value="ECO:0007669"/>
    <property type="project" value="TreeGrafter"/>
</dbReference>
<protein>
    <recommendedName>
        <fullName evidence="6">Adenine DNA glycosylase</fullName>
        <ecNumber evidence="5">3.2.2.31</ecNumber>
    </recommendedName>
</protein>
<evidence type="ECO:0000313" key="17">
    <source>
        <dbReference type="Proteomes" id="UP000288096"/>
    </source>
</evidence>
<dbReference type="CDD" id="cd00056">
    <property type="entry name" value="ENDO3c"/>
    <property type="match status" value="1"/>
</dbReference>